<dbReference type="AlphaFoldDB" id="A0A7C4GEM5"/>
<dbReference type="GO" id="GO:0003700">
    <property type="term" value="F:DNA-binding transcription factor activity"/>
    <property type="evidence" value="ECO:0007669"/>
    <property type="project" value="TreeGrafter"/>
</dbReference>
<dbReference type="InterPro" id="IPR000843">
    <property type="entry name" value="HTH_LacI"/>
</dbReference>
<dbReference type="CDD" id="cd06267">
    <property type="entry name" value="PBP1_LacI_sugar_binding-like"/>
    <property type="match status" value="1"/>
</dbReference>
<dbReference type="Gene3D" id="1.10.260.40">
    <property type="entry name" value="lambda repressor-like DNA-binding domains"/>
    <property type="match status" value="1"/>
</dbReference>
<dbReference type="InterPro" id="IPR046335">
    <property type="entry name" value="LacI/GalR-like_sensor"/>
</dbReference>
<gene>
    <name evidence="6" type="ORF">ENT77_00350</name>
</gene>
<dbReference type="GO" id="GO:0000976">
    <property type="term" value="F:transcription cis-regulatory region binding"/>
    <property type="evidence" value="ECO:0007669"/>
    <property type="project" value="TreeGrafter"/>
</dbReference>
<dbReference type="PROSITE" id="PS50937">
    <property type="entry name" value="HTH_MERR_2"/>
    <property type="match status" value="1"/>
</dbReference>
<dbReference type="PROSITE" id="PS50932">
    <property type="entry name" value="HTH_LACI_2"/>
    <property type="match status" value="1"/>
</dbReference>
<dbReference type="PANTHER" id="PTHR30146">
    <property type="entry name" value="LACI-RELATED TRANSCRIPTIONAL REPRESSOR"/>
    <property type="match status" value="1"/>
</dbReference>
<reference evidence="6" key="1">
    <citation type="journal article" date="2020" name="mSystems">
        <title>Genome- and Community-Level Interaction Insights into Carbon Utilization and Element Cycling Functions of Hydrothermarchaeota in Hydrothermal Sediment.</title>
        <authorList>
            <person name="Zhou Z."/>
            <person name="Liu Y."/>
            <person name="Xu W."/>
            <person name="Pan J."/>
            <person name="Luo Z.H."/>
            <person name="Li M."/>
        </authorList>
    </citation>
    <scope>NUCLEOTIDE SEQUENCE [LARGE SCALE GENOMIC DNA]</scope>
    <source>
        <strain evidence="6">SpSt-609</strain>
    </source>
</reference>
<dbReference type="SUPFAM" id="SSF53822">
    <property type="entry name" value="Periplasmic binding protein-like I"/>
    <property type="match status" value="1"/>
</dbReference>
<proteinExistence type="predicted"/>
<name>A0A7C4GEM5_9BACT</name>
<dbReference type="Gene3D" id="3.40.50.2300">
    <property type="match status" value="2"/>
</dbReference>
<evidence type="ECO:0000259" key="4">
    <source>
        <dbReference type="PROSITE" id="PS50932"/>
    </source>
</evidence>
<evidence type="ECO:0000259" key="5">
    <source>
        <dbReference type="PROSITE" id="PS50937"/>
    </source>
</evidence>
<comment type="caution">
    <text evidence="6">The sequence shown here is derived from an EMBL/GenBank/DDBJ whole genome shotgun (WGS) entry which is preliminary data.</text>
</comment>
<keyword evidence="2" id="KW-0238">DNA-binding</keyword>
<dbReference type="PANTHER" id="PTHR30146:SF109">
    <property type="entry name" value="HTH-TYPE TRANSCRIPTIONAL REGULATOR GALS"/>
    <property type="match status" value="1"/>
</dbReference>
<feature type="domain" description="HTH lacI-type" evidence="4">
    <location>
        <begin position="1"/>
        <end position="55"/>
    </location>
</feature>
<evidence type="ECO:0000256" key="1">
    <source>
        <dbReference type="ARBA" id="ARBA00023015"/>
    </source>
</evidence>
<protein>
    <submittedName>
        <fullName evidence="6">LacI family transcriptional regulator</fullName>
    </submittedName>
</protein>
<keyword evidence="1" id="KW-0805">Transcription regulation</keyword>
<dbReference type="CDD" id="cd01392">
    <property type="entry name" value="HTH_LacI"/>
    <property type="match status" value="1"/>
</dbReference>
<dbReference type="SMART" id="SM00354">
    <property type="entry name" value="HTH_LACI"/>
    <property type="match status" value="1"/>
</dbReference>
<evidence type="ECO:0000313" key="6">
    <source>
        <dbReference type="EMBL" id="HGU39643.1"/>
    </source>
</evidence>
<dbReference type="Pfam" id="PF00356">
    <property type="entry name" value="LacI"/>
    <property type="match status" value="1"/>
</dbReference>
<evidence type="ECO:0000256" key="3">
    <source>
        <dbReference type="ARBA" id="ARBA00023163"/>
    </source>
</evidence>
<organism evidence="6">
    <name type="scientific">Fervidobacterium thailandense</name>
    <dbReference type="NCBI Taxonomy" id="1008305"/>
    <lineage>
        <taxon>Bacteria</taxon>
        <taxon>Thermotogati</taxon>
        <taxon>Thermotogota</taxon>
        <taxon>Thermotogae</taxon>
        <taxon>Thermotogales</taxon>
        <taxon>Fervidobacteriaceae</taxon>
        <taxon>Fervidobacterium</taxon>
    </lineage>
</organism>
<dbReference type="EMBL" id="DSZY01000005">
    <property type="protein sequence ID" value="HGU39643.1"/>
    <property type="molecule type" value="Genomic_DNA"/>
</dbReference>
<evidence type="ECO:0000256" key="2">
    <source>
        <dbReference type="ARBA" id="ARBA00023125"/>
    </source>
</evidence>
<accession>A0A7C4GEM5</accession>
<dbReference type="InterPro" id="IPR000551">
    <property type="entry name" value="MerR-type_HTH_dom"/>
</dbReference>
<feature type="domain" description="HTH merR-type" evidence="5">
    <location>
        <begin position="1"/>
        <end position="17"/>
    </location>
</feature>
<dbReference type="Pfam" id="PF13377">
    <property type="entry name" value="Peripla_BP_3"/>
    <property type="match status" value="1"/>
</dbReference>
<dbReference type="InterPro" id="IPR010982">
    <property type="entry name" value="Lambda_DNA-bd_dom_sf"/>
</dbReference>
<sequence length="332" mass="37117">MTIKEFARICGVSVATVSRVFNEPEKVKKETREKILHIAEQYNYTPHSVAKSLREKRTGIYALTVMSSVERVFEDSYVSKFLRGAVKYFSENRLKLVVDVLGNGDVLTYYTNLVKSRLIDGVILMDLKDDDVRVGLLKSYGFPFVCVGRNNRNDFVFVDSDGYLGGRQAGEHFLELGVGSVIFIGGDPSLPFERERRKGFSDALEGSGISVVYEYAFYEERNVRDILETYAGRIEGIFCTSDVMAYAALRFCERNGLDVPIVGFDNILLSEIAGITTVDQHIELVGEKAAEKLHKVSLGEAVQSEIISTELVVRSTKRFLLKAEKGTRVKGG</sequence>
<dbReference type="InterPro" id="IPR028082">
    <property type="entry name" value="Peripla_BP_I"/>
</dbReference>
<dbReference type="SUPFAM" id="SSF47413">
    <property type="entry name" value="lambda repressor-like DNA-binding domains"/>
    <property type="match status" value="1"/>
</dbReference>
<keyword evidence="3" id="KW-0804">Transcription</keyword>